<accession>A0A075GXM1</accession>
<evidence type="ECO:0000313" key="1">
    <source>
        <dbReference type="EMBL" id="AIF08579.1"/>
    </source>
</evidence>
<reference evidence="1" key="1">
    <citation type="journal article" date="2014" name="Genome Biol. Evol.">
        <title>Pangenome evidence for extensive interdomain horizontal transfer affecting lineage core and shell genes in uncultured planktonic thaumarchaeota and euryarchaeota.</title>
        <authorList>
            <person name="Deschamps P."/>
            <person name="Zivanovic Y."/>
            <person name="Moreira D."/>
            <person name="Rodriguez-Valera F."/>
            <person name="Lopez-Garcia P."/>
        </authorList>
    </citation>
    <scope>NUCLEOTIDE SEQUENCE</scope>
</reference>
<name>A0A075GXM1_9ARCH</name>
<sequence length="141" mass="16541">MLEDPIKKIKSDYERLAKHEEGLDMVWKTYEKLNADSLEVEENKSQKLASKYTLQAFTELLRVQIQMIGKISPKIANDIETDLNKWQKKATKEIEERGLDEMDESNIGIVDIRNRVQLVRRIIQDTVETFEENLRGYEPSL</sequence>
<organism evidence="1">
    <name type="scientific">uncultured marine thaumarchaeote KM3_31_F07</name>
    <dbReference type="NCBI Taxonomy" id="1456120"/>
    <lineage>
        <taxon>Archaea</taxon>
        <taxon>Nitrososphaerota</taxon>
        <taxon>environmental samples</taxon>
    </lineage>
</organism>
<dbReference type="EMBL" id="KF900836">
    <property type="protein sequence ID" value="AIF08579.1"/>
    <property type="molecule type" value="Genomic_DNA"/>
</dbReference>
<proteinExistence type="predicted"/>
<protein>
    <submittedName>
        <fullName evidence="1">Uncharacterized protein</fullName>
    </submittedName>
</protein>
<dbReference type="AlphaFoldDB" id="A0A075GXM1"/>